<sequence>MHAGKMKNGSDQRAHGGIFYAPSGETSMTAGIRYENARRQDENGSDQRAHGDIFYAGTVETTMTGGEME</sequence>
<protein>
    <submittedName>
        <fullName evidence="2">Uncharacterized protein</fullName>
    </submittedName>
</protein>
<evidence type="ECO:0000313" key="2">
    <source>
        <dbReference type="EMBL" id="MBC8544230.1"/>
    </source>
</evidence>
<keyword evidence="3" id="KW-1185">Reference proteome</keyword>
<gene>
    <name evidence="2" type="ORF">H8730_11845</name>
</gene>
<accession>A0A926DVX4</accession>
<evidence type="ECO:0000256" key="1">
    <source>
        <dbReference type="SAM" id="MobiDB-lite"/>
    </source>
</evidence>
<dbReference type="Proteomes" id="UP000657006">
    <property type="component" value="Unassembled WGS sequence"/>
</dbReference>
<reference evidence="2" key="1">
    <citation type="submission" date="2020-08" db="EMBL/GenBank/DDBJ databases">
        <title>Genome public.</title>
        <authorList>
            <person name="Liu C."/>
            <person name="Sun Q."/>
        </authorList>
    </citation>
    <scope>NUCLEOTIDE SEQUENCE</scope>
    <source>
        <strain evidence="2">NSJ-32</strain>
    </source>
</reference>
<dbReference type="EMBL" id="JACRSQ010000018">
    <property type="protein sequence ID" value="MBC8544230.1"/>
    <property type="molecule type" value="Genomic_DNA"/>
</dbReference>
<name>A0A926DVX4_9FIRM</name>
<dbReference type="AlphaFoldDB" id="A0A926DVX4"/>
<comment type="caution">
    <text evidence="2">The sequence shown here is derived from an EMBL/GenBank/DDBJ whole genome shotgun (WGS) entry which is preliminary data.</text>
</comment>
<feature type="region of interest" description="Disordered" evidence="1">
    <location>
        <begin position="1"/>
        <end position="24"/>
    </location>
</feature>
<organism evidence="2 3">
    <name type="scientific">Bianquea renquensis</name>
    <dbReference type="NCBI Taxonomy" id="2763661"/>
    <lineage>
        <taxon>Bacteria</taxon>
        <taxon>Bacillati</taxon>
        <taxon>Bacillota</taxon>
        <taxon>Clostridia</taxon>
        <taxon>Eubacteriales</taxon>
        <taxon>Bianqueaceae</taxon>
        <taxon>Bianquea</taxon>
    </lineage>
</organism>
<proteinExistence type="predicted"/>
<dbReference type="RefSeq" id="WP_177717199.1">
    <property type="nucleotide sequence ID" value="NZ_JACRSQ010000018.1"/>
</dbReference>
<evidence type="ECO:0000313" key="3">
    <source>
        <dbReference type="Proteomes" id="UP000657006"/>
    </source>
</evidence>